<dbReference type="STRING" id="74873.A0A084W690"/>
<sequence length="672" mass="73506">MELIKSTPAAGSEQQPQPSQSNVYDEIRQEIDKMDPYAETITLTYHLRQFAELFLRRINDDQTLNTLFAHLNEAALADNKFAVKMATVFGSHQLGDAMIQETKIRNAMIGTLQQNFLAIERLKQSDRQRFYNSVTLLGEYYNRKKVLHGRRINILGQSLLLLLTSELEQEITKSTATQQQQQQLYQMDAEFAKLLLEQITLNGAVAKDEHRKEITDLLFTIRKALITVPNLCSRTKAFLLMALDLYHSNLAEDLFAKLYSKYLNEPQQPAVTTTTTSQSNESVRVEQPSGESKQPTANGECAVRGQQEKSSPEAVVTPKATGIRANSNSRGTPTGVGKTPPSPQNGARTIHDKENSRRSSSRTKAAPEKKTPPSSQASKRNVRVSEDGKIVATITRDSPTTPTKKAPPSPTVGTIRTERSPVKKGLSPRLERLAALPKITITCSTPSPKRQVGNTSAISPRAVLGVASAKQQQQISPKQPPKSPIRTPTPKSVPEVHKSPEGSRQGRAKLSSPSQGTDSVETNKSKTVPRDEGTLPPKECAEKHPENDRITPKSSPSTEVSKETTNQVSNGSGHIIESGSSSLHAANDAGKLQALNNGVTGESVANGTSEGTVKAENTQEAPEGAAKPTVKSYFREDNMENLSWDAMNALDDDSPQKLNPHTKSFLSFLADH</sequence>
<dbReference type="OrthoDB" id="6484979at2759"/>
<keyword evidence="4" id="KW-1185">Reference proteome</keyword>
<evidence type="ECO:0000313" key="4">
    <source>
        <dbReference type="Proteomes" id="UP000030765"/>
    </source>
</evidence>
<dbReference type="EMBL" id="ATLV01020760">
    <property type="status" value="NOT_ANNOTATED_CDS"/>
    <property type="molecule type" value="Genomic_DNA"/>
</dbReference>
<dbReference type="VEuPathDB" id="VectorBase:ASIS006277"/>
<evidence type="ECO:0000313" key="2">
    <source>
        <dbReference type="EMBL" id="KFB45734.1"/>
    </source>
</evidence>
<dbReference type="Proteomes" id="UP000030765">
    <property type="component" value="Unassembled WGS sequence"/>
</dbReference>
<dbReference type="VEuPathDB" id="VectorBase:ASIC013704"/>
<reference evidence="3" key="2">
    <citation type="submission" date="2020-05" db="UniProtKB">
        <authorList>
            <consortium name="EnsemblMetazoa"/>
        </authorList>
    </citation>
    <scope>IDENTIFICATION</scope>
</reference>
<protein>
    <submittedName>
        <fullName evidence="2">AGAP006883-PA-like protein</fullName>
    </submittedName>
</protein>
<feature type="compositionally biased region" description="Polar residues" evidence="1">
    <location>
        <begin position="594"/>
        <end position="620"/>
    </location>
</feature>
<dbReference type="PANTHER" id="PTHR23254">
    <property type="entry name" value="EIF4G DOMAIN PROTEIN"/>
    <property type="match status" value="1"/>
</dbReference>
<dbReference type="InterPro" id="IPR051367">
    <property type="entry name" value="mRNA_TranslReg/HistoneTransl"/>
</dbReference>
<dbReference type="Gene3D" id="1.25.40.180">
    <property type="match status" value="1"/>
</dbReference>
<dbReference type="GO" id="GO:0005829">
    <property type="term" value="C:cytosol"/>
    <property type="evidence" value="ECO:0007669"/>
    <property type="project" value="TreeGrafter"/>
</dbReference>
<feature type="compositionally biased region" description="Polar residues" evidence="1">
    <location>
        <begin position="12"/>
        <end position="23"/>
    </location>
</feature>
<organism evidence="2">
    <name type="scientific">Anopheles sinensis</name>
    <name type="common">Mosquito</name>
    <dbReference type="NCBI Taxonomy" id="74873"/>
    <lineage>
        <taxon>Eukaryota</taxon>
        <taxon>Metazoa</taxon>
        <taxon>Ecdysozoa</taxon>
        <taxon>Arthropoda</taxon>
        <taxon>Hexapoda</taxon>
        <taxon>Insecta</taxon>
        <taxon>Pterygota</taxon>
        <taxon>Neoptera</taxon>
        <taxon>Endopterygota</taxon>
        <taxon>Diptera</taxon>
        <taxon>Nematocera</taxon>
        <taxon>Culicoidea</taxon>
        <taxon>Culicidae</taxon>
        <taxon>Anophelinae</taxon>
        <taxon>Anopheles</taxon>
    </lineage>
</organism>
<dbReference type="PANTHER" id="PTHR23254:SF18">
    <property type="entry name" value="RE28271P"/>
    <property type="match status" value="1"/>
</dbReference>
<dbReference type="GO" id="GO:0008494">
    <property type="term" value="F:translation activator activity"/>
    <property type="evidence" value="ECO:0007669"/>
    <property type="project" value="TreeGrafter"/>
</dbReference>
<feature type="compositionally biased region" description="Basic and acidic residues" evidence="1">
    <location>
        <begin position="521"/>
        <end position="551"/>
    </location>
</feature>
<feature type="compositionally biased region" description="Low complexity" evidence="1">
    <location>
        <begin position="467"/>
        <end position="477"/>
    </location>
</feature>
<gene>
    <name evidence="2" type="ORF">ZHAS_00013704</name>
</gene>
<feature type="region of interest" description="Disordered" evidence="1">
    <location>
        <begin position="1"/>
        <end position="23"/>
    </location>
</feature>
<reference evidence="2 4" key="1">
    <citation type="journal article" date="2014" name="BMC Genomics">
        <title>Genome sequence of Anopheles sinensis provides insight into genetics basis of mosquito competence for malaria parasites.</title>
        <authorList>
            <person name="Zhou D."/>
            <person name="Zhang D."/>
            <person name="Ding G."/>
            <person name="Shi L."/>
            <person name="Hou Q."/>
            <person name="Ye Y."/>
            <person name="Xu Y."/>
            <person name="Zhou H."/>
            <person name="Xiong C."/>
            <person name="Li S."/>
            <person name="Yu J."/>
            <person name="Hong S."/>
            <person name="Yu X."/>
            <person name="Zou P."/>
            <person name="Chen C."/>
            <person name="Chang X."/>
            <person name="Wang W."/>
            <person name="Lv Y."/>
            <person name="Sun Y."/>
            <person name="Ma L."/>
            <person name="Shen B."/>
            <person name="Zhu C."/>
        </authorList>
    </citation>
    <scope>NUCLEOTIDE SEQUENCE [LARGE SCALE GENOMIC DNA]</scope>
</reference>
<feature type="compositionally biased region" description="Polar residues" evidence="1">
    <location>
        <begin position="511"/>
        <end position="520"/>
    </location>
</feature>
<dbReference type="InterPro" id="IPR016024">
    <property type="entry name" value="ARM-type_fold"/>
</dbReference>
<feature type="compositionally biased region" description="Polar residues" evidence="1">
    <location>
        <begin position="552"/>
        <end position="568"/>
    </location>
</feature>
<feature type="compositionally biased region" description="Low complexity" evidence="1">
    <location>
        <begin position="569"/>
        <end position="582"/>
    </location>
</feature>
<dbReference type="EnsemblMetazoa" id="ASIC013704-RA">
    <property type="protein sequence ID" value="ASIC013704-PA"/>
    <property type="gene ID" value="ASIC013704"/>
</dbReference>
<dbReference type="GO" id="GO:0006446">
    <property type="term" value="P:regulation of translational initiation"/>
    <property type="evidence" value="ECO:0007669"/>
    <property type="project" value="TreeGrafter"/>
</dbReference>
<name>A0A084W690_ANOSI</name>
<evidence type="ECO:0000313" key="3">
    <source>
        <dbReference type="EnsemblMetazoa" id="ASIC013704-PA"/>
    </source>
</evidence>
<evidence type="ECO:0000256" key="1">
    <source>
        <dbReference type="SAM" id="MobiDB-lite"/>
    </source>
</evidence>
<dbReference type="AlphaFoldDB" id="A0A084W690"/>
<dbReference type="SUPFAM" id="SSF48371">
    <property type="entry name" value="ARM repeat"/>
    <property type="match status" value="1"/>
</dbReference>
<feature type="compositionally biased region" description="Polar residues" evidence="1">
    <location>
        <begin position="269"/>
        <end position="282"/>
    </location>
</feature>
<feature type="region of interest" description="Disordered" evidence="1">
    <location>
        <begin position="269"/>
        <end position="427"/>
    </location>
</feature>
<dbReference type="OMA" id="QEINRIC"/>
<accession>A0A084W690</accession>
<feature type="region of interest" description="Disordered" evidence="1">
    <location>
        <begin position="463"/>
        <end position="634"/>
    </location>
</feature>
<dbReference type="EMBL" id="KE525307">
    <property type="protein sequence ID" value="KFB45734.1"/>
    <property type="molecule type" value="Genomic_DNA"/>
</dbReference>
<proteinExistence type="predicted"/>